<dbReference type="InParanoid" id="A0A6J2PKT2"/>
<keyword evidence="3" id="KW-1133">Transmembrane helix</keyword>
<keyword evidence="3" id="KW-0812">Transmembrane</keyword>
<dbReference type="GO" id="GO:0030246">
    <property type="term" value="F:carbohydrate binding"/>
    <property type="evidence" value="ECO:0007669"/>
    <property type="project" value="UniProtKB-KW"/>
</dbReference>
<accession>A0A6J2PKT2</accession>
<keyword evidence="3" id="KW-0472">Membrane</keyword>
<dbReference type="OrthoDB" id="8950604at2759"/>
<dbReference type="AlphaFoldDB" id="A0A6J2PKT2"/>
<evidence type="ECO:0000256" key="3">
    <source>
        <dbReference type="SAM" id="Phobius"/>
    </source>
</evidence>
<dbReference type="InterPro" id="IPR033989">
    <property type="entry name" value="CD209-like_CTLD"/>
</dbReference>
<evidence type="ECO:0000256" key="2">
    <source>
        <dbReference type="SAM" id="Coils"/>
    </source>
</evidence>
<dbReference type="FunCoup" id="A0A6J2PKT2">
    <property type="interactions" value="153"/>
</dbReference>
<evidence type="ECO:0000313" key="5">
    <source>
        <dbReference type="Proteomes" id="UP000504630"/>
    </source>
</evidence>
<reference evidence="6" key="1">
    <citation type="submission" date="2025-08" db="UniProtKB">
        <authorList>
            <consortium name="RefSeq"/>
        </authorList>
    </citation>
    <scope>IDENTIFICATION</scope>
</reference>
<dbReference type="InterPro" id="IPR016187">
    <property type="entry name" value="CTDL_fold"/>
</dbReference>
<feature type="transmembrane region" description="Helical" evidence="3">
    <location>
        <begin position="67"/>
        <end position="91"/>
    </location>
</feature>
<dbReference type="InterPro" id="IPR001304">
    <property type="entry name" value="C-type_lectin-like"/>
</dbReference>
<dbReference type="Gene3D" id="1.20.5.1000">
    <property type="entry name" value="arf6 gtpase in complex with a specific effector, jip4"/>
    <property type="match status" value="2"/>
</dbReference>
<gene>
    <name evidence="6" type="primary">LOC115007494</name>
</gene>
<protein>
    <submittedName>
        <fullName evidence="6">CD209 antigen-like</fullName>
    </submittedName>
</protein>
<name>A0A6J2PKT2_COTGO</name>
<feature type="coiled-coil region" evidence="2">
    <location>
        <begin position="108"/>
        <end position="184"/>
    </location>
</feature>
<sequence>MSGDLYAKPGTANKVYSEQDDKESMVNIYVSAESLRVYDNPWVEGTSPSPEAQLPGAEEVKKSSCRAAAVCLGLLCLLLLTGLVTLVCIFTKSNSEWKMEMFLLHNSYTNLTKQLDQLQSSYTNLTEEQDRLQNSYTNLIKEQDRFQNSYNNLIKERDRLQNNYTNLIKERDRLQSSYNNLIKERDHLHGVEDLTKKLNDFHRRLKDQYGWVYFSGSFYHISSLEKSWQESREDCLQRGADLVIINSKEEQDYITSLRQHVWIGLTDRDTEGTWKWVDGTQLTKSYWAPNEPNGHQIRDEDCAEIINHHSENNWNDDICHNKKLWICEENSQHNAQ</sequence>
<dbReference type="Gene3D" id="3.10.100.10">
    <property type="entry name" value="Mannose-Binding Protein A, subunit A"/>
    <property type="match status" value="1"/>
</dbReference>
<feature type="domain" description="C-type lectin" evidence="4">
    <location>
        <begin position="214"/>
        <end position="328"/>
    </location>
</feature>
<evidence type="ECO:0000256" key="1">
    <source>
        <dbReference type="ARBA" id="ARBA00022734"/>
    </source>
</evidence>
<evidence type="ECO:0000313" key="6">
    <source>
        <dbReference type="RefSeq" id="XP_029286260.1"/>
    </source>
</evidence>
<evidence type="ECO:0000259" key="4">
    <source>
        <dbReference type="PROSITE" id="PS50041"/>
    </source>
</evidence>
<organism evidence="5 6">
    <name type="scientific">Cottoperca gobio</name>
    <name type="common">Frogmouth</name>
    <name type="synonym">Aphritis gobio</name>
    <dbReference type="NCBI Taxonomy" id="56716"/>
    <lineage>
        <taxon>Eukaryota</taxon>
        <taxon>Metazoa</taxon>
        <taxon>Chordata</taxon>
        <taxon>Craniata</taxon>
        <taxon>Vertebrata</taxon>
        <taxon>Euteleostomi</taxon>
        <taxon>Actinopterygii</taxon>
        <taxon>Neopterygii</taxon>
        <taxon>Teleostei</taxon>
        <taxon>Neoteleostei</taxon>
        <taxon>Acanthomorphata</taxon>
        <taxon>Eupercaria</taxon>
        <taxon>Perciformes</taxon>
        <taxon>Notothenioidei</taxon>
        <taxon>Bovichtidae</taxon>
        <taxon>Cottoperca</taxon>
    </lineage>
</organism>
<dbReference type="SMART" id="SM00034">
    <property type="entry name" value="CLECT"/>
    <property type="match status" value="1"/>
</dbReference>
<dbReference type="Pfam" id="PF00059">
    <property type="entry name" value="Lectin_C"/>
    <property type="match status" value="1"/>
</dbReference>
<dbReference type="PROSITE" id="PS50041">
    <property type="entry name" value="C_TYPE_LECTIN_2"/>
    <property type="match status" value="1"/>
</dbReference>
<dbReference type="CDD" id="cd03590">
    <property type="entry name" value="CLECT_DC-SIGN_like"/>
    <property type="match status" value="1"/>
</dbReference>
<dbReference type="SUPFAM" id="SSF56436">
    <property type="entry name" value="C-type lectin-like"/>
    <property type="match status" value="1"/>
</dbReference>
<dbReference type="PANTHER" id="PTHR22803">
    <property type="entry name" value="MANNOSE, PHOSPHOLIPASE, LECTIN RECEPTOR RELATED"/>
    <property type="match status" value="1"/>
</dbReference>
<dbReference type="KEGG" id="cgob:115007494"/>
<dbReference type="Proteomes" id="UP000504630">
    <property type="component" value="Chromosome 1"/>
</dbReference>
<keyword evidence="2" id="KW-0175">Coiled coil</keyword>
<proteinExistence type="predicted"/>
<keyword evidence="5" id="KW-1185">Reference proteome</keyword>
<keyword evidence="1" id="KW-0430">Lectin</keyword>
<dbReference type="InterPro" id="IPR050111">
    <property type="entry name" value="C-type_lectin/snaclec_domain"/>
</dbReference>
<dbReference type="RefSeq" id="XP_029286260.1">
    <property type="nucleotide sequence ID" value="XM_029430400.1"/>
</dbReference>
<dbReference type="InterPro" id="IPR016186">
    <property type="entry name" value="C-type_lectin-like/link_sf"/>
</dbReference>
<dbReference type="GeneID" id="115007494"/>